<dbReference type="STRING" id="56193.YP76_14125"/>
<dbReference type="RefSeq" id="WP_046764257.1">
    <property type="nucleotide sequence ID" value="NZ_LBIC01000006.1"/>
</dbReference>
<dbReference type="NCBIfam" id="NF001453">
    <property type="entry name" value="PRK00312.1"/>
    <property type="match status" value="1"/>
</dbReference>
<accession>A0A0M3ARI7</accession>
<comment type="caution">
    <text evidence="8">The sequence shown here is derived from an EMBL/GenBank/DDBJ whole genome shotgun (WGS) entry which is preliminary data.</text>
</comment>
<dbReference type="EC" id="2.1.1.77" evidence="7"/>
<keyword evidence="3 7" id="KW-0963">Cytoplasm</keyword>
<dbReference type="EMBL" id="LBIC01000006">
    <property type="protein sequence ID" value="KKW91531.1"/>
    <property type="molecule type" value="Genomic_DNA"/>
</dbReference>
<dbReference type="Pfam" id="PF01135">
    <property type="entry name" value="PCMT"/>
    <property type="match status" value="1"/>
</dbReference>
<keyword evidence="9" id="KW-1185">Reference proteome</keyword>
<comment type="catalytic activity">
    <reaction evidence="7">
        <text>[protein]-L-isoaspartate + S-adenosyl-L-methionine = [protein]-L-isoaspartate alpha-methyl ester + S-adenosyl-L-homocysteine</text>
        <dbReference type="Rhea" id="RHEA:12705"/>
        <dbReference type="Rhea" id="RHEA-COMP:12143"/>
        <dbReference type="Rhea" id="RHEA-COMP:12144"/>
        <dbReference type="ChEBI" id="CHEBI:57856"/>
        <dbReference type="ChEBI" id="CHEBI:59789"/>
        <dbReference type="ChEBI" id="CHEBI:90596"/>
        <dbReference type="ChEBI" id="CHEBI:90598"/>
        <dbReference type="EC" id="2.1.1.77"/>
    </reaction>
</comment>
<gene>
    <name evidence="7" type="primary">pcm</name>
    <name evidence="8" type="ORF">YP76_14125</name>
</gene>
<dbReference type="Gene3D" id="3.40.50.150">
    <property type="entry name" value="Vaccinia Virus protein VP39"/>
    <property type="match status" value="1"/>
</dbReference>
<dbReference type="InterPro" id="IPR029063">
    <property type="entry name" value="SAM-dependent_MTases_sf"/>
</dbReference>
<comment type="subcellular location">
    <subcellularLocation>
        <location evidence="1 7">Cytoplasm</location>
    </subcellularLocation>
</comment>
<evidence type="ECO:0000256" key="2">
    <source>
        <dbReference type="ARBA" id="ARBA00005369"/>
    </source>
</evidence>
<evidence type="ECO:0000256" key="4">
    <source>
        <dbReference type="ARBA" id="ARBA00022603"/>
    </source>
</evidence>
<name>A0A0M3ARI7_9SPHN</name>
<keyword evidence="5 7" id="KW-0808">Transferase</keyword>
<dbReference type="GO" id="GO:0032259">
    <property type="term" value="P:methylation"/>
    <property type="evidence" value="ECO:0007669"/>
    <property type="project" value="UniProtKB-KW"/>
</dbReference>
<dbReference type="GO" id="GO:0004719">
    <property type="term" value="F:protein-L-isoaspartate (D-aspartate) O-methyltransferase activity"/>
    <property type="evidence" value="ECO:0007669"/>
    <property type="project" value="UniProtKB-UniRule"/>
</dbReference>
<reference evidence="8 9" key="1">
    <citation type="submission" date="2015-04" db="EMBL/GenBank/DDBJ databases">
        <title>Genome sequence of aromatic hydrocarbons-degrading Sphingobium chungbukense DJ77.</title>
        <authorList>
            <person name="Kim Y.-C."/>
            <person name="Chae J.-C."/>
        </authorList>
    </citation>
    <scope>NUCLEOTIDE SEQUENCE [LARGE SCALE GENOMIC DNA]</scope>
    <source>
        <strain evidence="8 9">DJ77</strain>
    </source>
</reference>
<dbReference type="FunFam" id="3.40.50.150:FF:000010">
    <property type="entry name" value="Protein-L-isoaspartate O-methyltransferase"/>
    <property type="match status" value="1"/>
</dbReference>
<dbReference type="AlphaFoldDB" id="A0A0M3ARI7"/>
<dbReference type="HAMAP" id="MF_00090">
    <property type="entry name" value="PIMT"/>
    <property type="match status" value="1"/>
</dbReference>
<dbReference type="InterPro" id="IPR000682">
    <property type="entry name" value="PCMT"/>
</dbReference>
<dbReference type="GO" id="GO:0030091">
    <property type="term" value="P:protein repair"/>
    <property type="evidence" value="ECO:0007669"/>
    <property type="project" value="UniProtKB-UniRule"/>
</dbReference>
<comment type="similarity">
    <text evidence="2 7">Belongs to the methyltransferase superfamily. L-isoaspartyl/D-aspartyl protein methyltransferase family.</text>
</comment>
<keyword evidence="4 7" id="KW-0489">Methyltransferase</keyword>
<evidence type="ECO:0000313" key="9">
    <source>
        <dbReference type="Proteomes" id="UP000033874"/>
    </source>
</evidence>
<dbReference type="PANTHER" id="PTHR11579:SF0">
    <property type="entry name" value="PROTEIN-L-ISOASPARTATE(D-ASPARTATE) O-METHYLTRANSFERASE"/>
    <property type="match status" value="1"/>
</dbReference>
<sequence>MPDYRQLREQMVAKQIVRRGITDPALLAAMRTVPRERFVGEAVKAQAYDDRPLPIGAGQTISQPYIVAAMIEGIGIGNGGIGAGDRVLEVGAGSGYAAAILGRIAGQVFAIERHASLAGQARRRMRELGYANVDIREGDGTLGLAGEAPFDAILVSACGPDVPSALKTQLAVGGRLVMPVGGEVQRLCRITRLDDDHYEVDWGEAVTFVPLIGKQGWLGI</sequence>
<proteinExistence type="inferred from homology"/>
<dbReference type="PROSITE" id="PS01279">
    <property type="entry name" value="PCMT"/>
    <property type="match status" value="1"/>
</dbReference>
<comment type="function">
    <text evidence="7">Catalyzes the methyl esterification of L-isoaspartyl residues in peptides and proteins that result from spontaneous decomposition of normal L-aspartyl and L-asparaginyl residues. It plays a role in the repair and/or degradation of damaged proteins.</text>
</comment>
<dbReference type="NCBIfam" id="TIGR00080">
    <property type="entry name" value="pimt"/>
    <property type="match status" value="1"/>
</dbReference>
<feature type="active site" evidence="7">
    <location>
        <position position="62"/>
    </location>
</feature>
<dbReference type="GO" id="GO:0005737">
    <property type="term" value="C:cytoplasm"/>
    <property type="evidence" value="ECO:0007669"/>
    <property type="project" value="UniProtKB-SubCell"/>
</dbReference>
<keyword evidence="6 7" id="KW-0949">S-adenosyl-L-methionine</keyword>
<evidence type="ECO:0000256" key="6">
    <source>
        <dbReference type="ARBA" id="ARBA00022691"/>
    </source>
</evidence>
<evidence type="ECO:0000256" key="3">
    <source>
        <dbReference type="ARBA" id="ARBA00022490"/>
    </source>
</evidence>
<evidence type="ECO:0000256" key="7">
    <source>
        <dbReference type="HAMAP-Rule" id="MF_00090"/>
    </source>
</evidence>
<evidence type="ECO:0000256" key="5">
    <source>
        <dbReference type="ARBA" id="ARBA00022679"/>
    </source>
</evidence>
<protein>
    <recommendedName>
        <fullName evidence="7">Protein-L-isoaspartate O-methyltransferase</fullName>
        <ecNumber evidence="7">2.1.1.77</ecNumber>
    </recommendedName>
    <alternativeName>
        <fullName evidence="7">L-isoaspartyl protein carboxyl methyltransferase</fullName>
    </alternativeName>
    <alternativeName>
        <fullName evidence="7">Protein L-isoaspartyl methyltransferase</fullName>
    </alternativeName>
    <alternativeName>
        <fullName evidence="7">Protein-beta-aspartate methyltransferase</fullName>
        <shortName evidence="7">PIMT</shortName>
    </alternativeName>
</protein>
<dbReference type="SUPFAM" id="SSF53335">
    <property type="entry name" value="S-adenosyl-L-methionine-dependent methyltransferases"/>
    <property type="match status" value="1"/>
</dbReference>
<dbReference type="Proteomes" id="UP000033874">
    <property type="component" value="Unassembled WGS sequence"/>
</dbReference>
<dbReference type="PATRIC" id="fig|56193.3.peg.2948"/>
<evidence type="ECO:0000256" key="1">
    <source>
        <dbReference type="ARBA" id="ARBA00004496"/>
    </source>
</evidence>
<dbReference type="PANTHER" id="PTHR11579">
    <property type="entry name" value="PROTEIN-L-ISOASPARTATE O-METHYLTRANSFERASE"/>
    <property type="match status" value="1"/>
</dbReference>
<dbReference type="CDD" id="cd02440">
    <property type="entry name" value="AdoMet_MTases"/>
    <property type="match status" value="1"/>
</dbReference>
<organism evidence="8 9">
    <name type="scientific">Sphingobium chungbukense</name>
    <dbReference type="NCBI Taxonomy" id="56193"/>
    <lineage>
        <taxon>Bacteria</taxon>
        <taxon>Pseudomonadati</taxon>
        <taxon>Pseudomonadota</taxon>
        <taxon>Alphaproteobacteria</taxon>
        <taxon>Sphingomonadales</taxon>
        <taxon>Sphingomonadaceae</taxon>
        <taxon>Sphingobium</taxon>
    </lineage>
</organism>
<evidence type="ECO:0000313" key="8">
    <source>
        <dbReference type="EMBL" id="KKW91531.1"/>
    </source>
</evidence>